<feature type="transmembrane region" description="Helical" evidence="1">
    <location>
        <begin position="130"/>
        <end position="152"/>
    </location>
</feature>
<feature type="transmembrane region" description="Helical" evidence="1">
    <location>
        <begin position="15"/>
        <end position="33"/>
    </location>
</feature>
<dbReference type="Proteomes" id="UP000823865">
    <property type="component" value="Unassembled WGS sequence"/>
</dbReference>
<gene>
    <name evidence="2" type="ORF">H9789_04090</name>
</gene>
<evidence type="ECO:0000313" key="3">
    <source>
        <dbReference type="Proteomes" id="UP000823865"/>
    </source>
</evidence>
<proteinExistence type="predicted"/>
<keyword evidence="1" id="KW-1133">Transmembrane helix</keyword>
<sequence>MIALWAIQVLVFNQIHISGCITPIISVYFLLLFPKNISRSALLLWAFFAGMLIDIFSGTPGVVSASMTLSALCLPPLLKLLVSKEAPEDLTPSIRSMGKWKFFQLLFLLTLLHHISFFLLEAFSFFNWKILLISMGGSIALSLLLMMTLEFVRNPKKQKN</sequence>
<comment type="caution">
    <text evidence="2">The sequence shown here is derived from an EMBL/GenBank/DDBJ whole genome shotgun (WGS) entry which is preliminary data.</text>
</comment>
<accession>A0A9E2L6J4</accession>
<protein>
    <submittedName>
        <fullName evidence="2">Rod shape-determining protein MreD</fullName>
    </submittedName>
</protein>
<dbReference type="AlphaFoldDB" id="A0A9E2L6J4"/>
<keyword evidence="1" id="KW-0812">Transmembrane</keyword>
<feature type="transmembrane region" description="Helical" evidence="1">
    <location>
        <begin position="102"/>
        <end position="124"/>
    </location>
</feature>
<organism evidence="2 3">
    <name type="scientific">Candidatus Paraprevotella stercoravium</name>
    <dbReference type="NCBI Taxonomy" id="2838725"/>
    <lineage>
        <taxon>Bacteria</taxon>
        <taxon>Pseudomonadati</taxon>
        <taxon>Bacteroidota</taxon>
        <taxon>Bacteroidia</taxon>
        <taxon>Bacteroidales</taxon>
        <taxon>Prevotellaceae</taxon>
        <taxon>Paraprevotella</taxon>
    </lineage>
</organism>
<evidence type="ECO:0000313" key="2">
    <source>
        <dbReference type="EMBL" id="MBU3852990.1"/>
    </source>
</evidence>
<reference evidence="2" key="2">
    <citation type="submission" date="2021-04" db="EMBL/GenBank/DDBJ databases">
        <authorList>
            <person name="Gilroy R."/>
        </authorList>
    </citation>
    <scope>NUCLEOTIDE SEQUENCE</scope>
    <source>
        <strain evidence="2">G3-2149</strain>
    </source>
</reference>
<feature type="transmembrane region" description="Helical" evidence="1">
    <location>
        <begin position="40"/>
        <end position="57"/>
    </location>
</feature>
<evidence type="ECO:0000256" key="1">
    <source>
        <dbReference type="SAM" id="Phobius"/>
    </source>
</evidence>
<name>A0A9E2L6J4_9BACT</name>
<keyword evidence="1" id="KW-0472">Membrane</keyword>
<reference evidence="2" key="1">
    <citation type="journal article" date="2021" name="PeerJ">
        <title>Extensive microbial diversity within the chicken gut microbiome revealed by metagenomics and culture.</title>
        <authorList>
            <person name="Gilroy R."/>
            <person name="Ravi A."/>
            <person name="Getino M."/>
            <person name="Pursley I."/>
            <person name="Horton D.L."/>
            <person name="Alikhan N.F."/>
            <person name="Baker D."/>
            <person name="Gharbi K."/>
            <person name="Hall N."/>
            <person name="Watson M."/>
            <person name="Adriaenssens E.M."/>
            <person name="Foster-Nyarko E."/>
            <person name="Jarju S."/>
            <person name="Secka A."/>
            <person name="Antonio M."/>
            <person name="Oren A."/>
            <person name="Chaudhuri R.R."/>
            <person name="La Ragione R."/>
            <person name="Hildebrand F."/>
            <person name="Pallen M.J."/>
        </authorList>
    </citation>
    <scope>NUCLEOTIDE SEQUENCE</scope>
    <source>
        <strain evidence="2">G3-2149</strain>
    </source>
</reference>
<dbReference type="EMBL" id="JAHLFU010000080">
    <property type="protein sequence ID" value="MBU3852990.1"/>
    <property type="molecule type" value="Genomic_DNA"/>
</dbReference>